<protein>
    <recommendedName>
        <fullName evidence="2">HTH cro/C1-type domain-containing protein</fullName>
    </recommendedName>
</protein>
<dbReference type="EMBL" id="BARW01000094">
    <property type="protein sequence ID" value="GAI69960.1"/>
    <property type="molecule type" value="Genomic_DNA"/>
</dbReference>
<sequence length="100" mass="11359">MLILMGLTGGDDFRLQRLAAGLSQRAIAERLAVSVWSVRDWENDRRLPNRRTRLAWLAVCRAGRRQLRRRWARRGDRQGADDRLVSALEATPSPVATAHA</sequence>
<proteinExistence type="predicted"/>
<dbReference type="Gene3D" id="1.10.260.40">
    <property type="entry name" value="lambda repressor-like DNA-binding domains"/>
    <property type="match status" value="1"/>
</dbReference>
<reference evidence="3" key="1">
    <citation type="journal article" date="2014" name="Front. Microbiol.">
        <title>High frequency of phylogenetically diverse reductive dehalogenase-homologous genes in deep subseafloor sedimentary metagenomes.</title>
        <authorList>
            <person name="Kawai M."/>
            <person name="Futagami T."/>
            <person name="Toyoda A."/>
            <person name="Takaki Y."/>
            <person name="Nishi S."/>
            <person name="Hori S."/>
            <person name="Arai W."/>
            <person name="Tsubouchi T."/>
            <person name="Morono Y."/>
            <person name="Uchiyama I."/>
            <person name="Ito T."/>
            <person name="Fujiyama A."/>
            <person name="Inagaki F."/>
            <person name="Takami H."/>
        </authorList>
    </citation>
    <scope>NUCLEOTIDE SEQUENCE</scope>
    <source>
        <strain evidence="3">Expedition CK06-06</strain>
    </source>
</reference>
<comment type="caution">
    <text evidence="3">The sequence shown here is derived from an EMBL/GenBank/DDBJ whole genome shotgun (WGS) entry which is preliminary data.</text>
</comment>
<accession>X1S3H8</accession>
<feature type="domain" description="HTH cro/C1-type" evidence="2">
    <location>
        <begin position="13"/>
        <end position="49"/>
    </location>
</feature>
<dbReference type="CDD" id="cd00093">
    <property type="entry name" value="HTH_XRE"/>
    <property type="match status" value="1"/>
</dbReference>
<dbReference type="GO" id="GO:0003677">
    <property type="term" value="F:DNA binding"/>
    <property type="evidence" value="ECO:0007669"/>
    <property type="project" value="InterPro"/>
</dbReference>
<organism evidence="3">
    <name type="scientific">marine sediment metagenome</name>
    <dbReference type="NCBI Taxonomy" id="412755"/>
    <lineage>
        <taxon>unclassified sequences</taxon>
        <taxon>metagenomes</taxon>
        <taxon>ecological metagenomes</taxon>
    </lineage>
</organism>
<name>X1S3H8_9ZZZZ</name>
<evidence type="ECO:0000256" key="1">
    <source>
        <dbReference type="SAM" id="MobiDB-lite"/>
    </source>
</evidence>
<dbReference type="Pfam" id="PF01381">
    <property type="entry name" value="HTH_3"/>
    <property type="match status" value="1"/>
</dbReference>
<dbReference type="SUPFAM" id="SSF47413">
    <property type="entry name" value="lambda repressor-like DNA-binding domains"/>
    <property type="match status" value="1"/>
</dbReference>
<dbReference type="InterPro" id="IPR001387">
    <property type="entry name" value="Cro/C1-type_HTH"/>
</dbReference>
<dbReference type="SMART" id="SM00530">
    <property type="entry name" value="HTH_XRE"/>
    <property type="match status" value="1"/>
</dbReference>
<dbReference type="PROSITE" id="PS50943">
    <property type="entry name" value="HTH_CROC1"/>
    <property type="match status" value="1"/>
</dbReference>
<dbReference type="InterPro" id="IPR010982">
    <property type="entry name" value="Lambda_DNA-bd_dom_sf"/>
</dbReference>
<evidence type="ECO:0000259" key="2">
    <source>
        <dbReference type="PROSITE" id="PS50943"/>
    </source>
</evidence>
<dbReference type="AlphaFoldDB" id="X1S3H8"/>
<evidence type="ECO:0000313" key="3">
    <source>
        <dbReference type="EMBL" id="GAI69960.1"/>
    </source>
</evidence>
<gene>
    <name evidence="3" type="ORF">S12H4_00679</name>
</gene>
<feature type="compositionally biased region" description="Basic and acidic residues" evidence="1">
    <location>
        <begin position="74"/>
        <end position="84"/>
    </location>
</feature>
<feature type="region of interest" description="Disordered" evidence="1">
    <location>
        <begin position="74"/>
        <end position="100"/>
    </location>
</feature>